<proteinExistence type="predicted"/>
<organism evidence="1 2">
    <name type="scientific">Denitrobaculum tricleocarpae</name>
    <dbReference type="NCBI Taxonomy" id="2591009"/>
    <lineage>
        <taxon>Bacteria</taxon>
        <taxon>Pseudomonadati</taxon>
        <taxon>Pseudomonadota</taxon>
        <taxon>Alphaproteobacteria</taxon>
        <taxon>Rhodospirillales</taxon>
        <taxon>Rhodospirillaceae</taxon>
        <taxon>Denitrobaculum</taxon>
    </lineage>
</organism>
<protein>
    <submittedName>
        <fullName evidence="1">Class I SAM-dependent methyltransferase</fullName>
    </submittedName>
</protein>
<dbReference type="AlphaFoldDB" id="A0A545T7Q8"/>
<evidence type="ECO:0000313" key="1">
    <source>
        <dbReference type="EMBL" id="TQV73232.1"/>
    </source>
</evidence>
<dbReference type="Proteomes" id="UP000315252">
    <property type="component" value="Unassembled WGS sequence"/>
</dbReference>
<evidence type="ECO:0000313" key="2">
    <source>
        <dbReference type="Proteomes" id="UP000315252"/>
    </source>
</evidence>
<keyword evidence="2" id="KW-1185">Reference proteome</keyword>
<keyword evidence="1" id="KW-0808">Transferase</keyword>
<dbReference type="GO" id="GO:0032259">
    <property type="term" value="P:methylation"/>
    <property type="evidence" value="ECO:0007669"/>
    <property type="project" value="UniProtKB-KW"/>
</dbReference>
<reference evidence="1 2" key="1">
    <citation type="submission" date="2019-06" db="EMBL/GenBank/DDBJ databases">
        <title>Whole genome sequence for Rhodospirillaceae sp. R148.</title>
        <authorList>
            <person name="Wang G."/>
        </authorList>
    </citation>
    <scope>NUCLEOTIDE SEQUENCE [LARGE SCALE GENOMIC DNA]</scope>
    <source>
        <strain evidence="1 2">R148</strain>
    </source>
</reference>
<dbReference type="InterPro" id="IPR029063">
    <property type="entry name" value="SAM-dependent_MTases_sf"/>
</dbReference>
<accession>A0A545T7Q8</accession>
<name>A0A545T7Q8_9PROT</name>
<dbReference type="Gene3D" id="3.40.50.150">
    <property type="entry name" value="Vaccinia Virus protein VP39"/>
    <property type="match status" value="1"/>
</dbReference>
<comment type="caution">
    <text evidence="1">The sequence shown here is derived from an EMBL/GenBank/DDBJ whole genome shotgun (WGS) entry which is preliminary data.</text>
</comment>
<dbReference type="CDD" id="cd02440">
    <property type="entry name" value="AdoMet_MTases"/>
    <property type="match status" value="1"/>
</dbReference>
<dbReference type="OrthoDB" id="5298787at2"/>
<dbReference type="SUPFAM" id="SSF53335">
    <property type="entry name" value="S-adenosyl-L-methionine-dependent methyltransferases"/>
    <property type="match status" value="1"/>
</dbReference>
<sequence length="201" mass="21723">MTPETPAPPPKSELTGSNPSEWVRRFACHVPSGGRVLDLACGGGRHSRLFLGLGHPVQAADRDLSRLVDLRENATPPGRFETLECDLEGGGPFPFTPGSFAGVVVTNYLYRPILPQIVESIAPGGVLIYETFARGNEQFGRPSNPDFLLEPGELLEAVAGRLRVLAYEDLIVDKPKPAAIQRICAQREEGFRPRPPQSGGA</sequence>
<keyword evidence="1" id="KW-0489">Methyltransferase</keyword>
<dbReference type="GO" id="GO:0008168">
    <property type="term" value="F:methyltransferase activity"/>
    <property type="evidence" value="ECO:0007669"/>
    <property type="project" value="UniProtKB-KW"/>
</dbReference>
<gene>
    <name evidence="1" type="ORF">FKG95_24750</name>
</gene>
<dbReference type="EMBL" id="VHSH01000011">
    <property type="protein sequence ID" value="TQV73232.1"/>
    <property type="molecule type" value="Genomic_DNA"/>
</dbReference>
<dbReference type="RefSeq" id="WP_142899132.1">
    <property type="nucleotide sequence ID" value="NZ_ML660062.1"/>
</dbReference>